<dbReference type="AlphaFoldDB" id="A0AA39LDR6"/>
<dbReference type="Proteomes" id="UP001175271">
    <property type="component" value="Unassembled WGS sequence"/>
</dbReference>
<sequence length="150" mass="17695">MAAHSDEKLTRHIEYCTKLMHRCSYHLNDVQIVVNTRWKERLETKFYFLLDIEMKRHMEIVDALTGAYGKYRGTHYLESVYKVWYGGLSAYIKQSATTMTPYIRADTKRDIVICDALHRTELNQQTLSLQQQTVASRCLPRFSFFFALNT</sequence>
<keyword evidence="2" id="KW-1185">Reference proteome</keyword>
<evidence type="ECO:0000313" key="1">
    <source>
        <dbReference type="EMBL" id="KAK0394036.1"/>
    </source>
</evidence>
<comment type="caution">
    <text evidence="1">The sequence shown here is derived from an EMBL/GenBank/DDBJ whole genome shotgun (WGS) entry which is preliminary data.</text>
</comment>
<accession>A0AA39LDR6</accession>
<proteinExistence type="predicted"/>
<organism evidence="1 2">
    <name type="scientific">Steinernema hermaphroditum</name>
    <dbReference type="NCBI Taxonomy" id="289476"/>
    <lineage>
        <taxon>Eukaryota</taxon>
        <taxon>Metazoa</taxon>
        <taxon>Ecdysozoa</taxon>
        <taxon>Nematoda</taxon>
        <taxon>Chromadorea</taxon>
        <taxon>Rhabditida</taxon>
        <taxon>Tylenchina</taxon>
        <taxon>Panagrolaimomorpha</taxon>
        <taxon>Strongyloidoidea</taxon>
        <taxon>Steinernematidae</taxon>
        <taxon>Steinernema</taxon>
    </lineage>
</organism>
<dbReference type="EMBL" id="JAUCMV010000005">
    <property type="protein sequence ID" value="KAK0394036.1"/>
    <property type="molecule type" value="Genomic_DNA"/>
</dbReference>
<reference evidence="1" key="1">
    <citation type="submission" date="2023-06" db="EMBL/GenBank/DDBJ databases">
        <title>Genomic analysis of the entomopathogenic nematode Steinernema hermaphroditum.</title>
        <authorList>
            <person name="Schwarz E.M."/>
            <person name="Heppert J.K."/>
            <person name="Baniya A."/>
            <person name="Schwartz H.T."/>
            <person name="Tan C.-H."/>
            <person name="Antoshechkin I."/>
            <person name="Sternberg P.W."/>
            <person name="Goodrich-Blair H."/>
            <person name="Dillman A.R."/>
        </authorList>
    </citation>
    <scope>NUCLEOTIDE SEQUENCE</scope>
    <source>
        <strain evidence="1">PS9179</strain>
        <tissue evidence="1">Whole animal</tissue>
    </source>
</reference>
<gene>
    <name evidence="1" type="ORF">QR680_000538</name>
</gene>
<evidence type="ECO:0000313" key="2">
    <source>
        <dbReference type="Proteomes" id="UP001175271"/>
    </source>
</evidence>
<name>A0AA39LDR6_9BILA</name>
<protein>
    <submittedName>
        <fullName evidence="1">Uncharacterized protein</fullName>
    </submittedName>
</protein>